<keyword evidence="2" id="KW-1185">Reference proteome</keyword>
<dbReference type="PANTHER" id="PTHR47064">
    <property type="entry name" value="PUTATIVE (AFU_ORTHOLOGUE AFUA_1G08990)-RELATED"/>
    <property type="match status" value="1"/>
</dbReference>
<evidence type="ECO:0000313" key="3">
    <source>
        <dbReference type="RefSeq" id="XP_033454950.1"/>
    </source>
</evidence>
<organism evidence="3">
    <name type="scientific">Dissoconium aciculare CBS 342.82</name>
    <dbReference type="NCBI Taxonomy" id="1314786"/>
    <lineage>
        <taxon>Eukaryota</taxon>
        <taxon>Fungi</taxon>
        <taxon>Dikarya</taxon>
        <taxon>Ascomycota</taxon>
        <taxon>Pezizomycotina</taxon>
        <taxon>Dothideomycetes</taxon>
        <taxon>Dothideomycetidae</taxon>
        <taxon>Mycosphaerellales</taxon>
        <taxon>Dissoconiaceae</taxon>
        <taxon>Dissoconium</taxon>
    </lineage>
</organism>
<dbReference type="RefSeq" id="XP_033454950.1">
    <property type="nucleotide sequence ID" value="XM_033599098.1"/>
</dbReference>
<dbReference type="InterPro" id="IPR052988">
    <property type="entry name" value="Oryzine_lactonohydrolase"/>
</dbReference>
<gene>
    <name evidence="3" type="ORF">K489DRAFT_137200</name>
</gene>
<dbReference type="InterPro" id="IPR013658">
    <property type="entry name" value="SGL"/>
</dbReference>
<dbReference type="Proteomes" id="UP000504637">
    <property type="component" value="Unplaced"/>
</dbReference>
<sequence>MAATFTTTKQISPNEETEANEPYFAIYNNNFSEILGATPCLTVEVEKDFQFAHEAGIYVPSEDTIYVTSNKLVSEDSQAIIVGAVRREYGKFRYEEIHPNVTMGNGGTNYHDDGLLFCDQGNRTRPSGIKLVRPVPPYDTQTLISSYRGVPFNSPNDVVVRSDGSIWFTDPIYGSEQGFRGAPQLPNQVYRFDPATGDVRVVADGFGRPNGLAFSPDEQTLYITDTNAIHGNNTMDPTRASTIYAFDVKTISGSSFLVNRRLFAFPDTGHPDGIKCDLAGNVYSGCGDGINVWSPGGILIGKLIIPGGIANFCFGRPGEIFILGETKFWLAKISDKVQGALLAGMGIAV</sequence>
<dbReference type="OrthoDB" id="423498at2759"/>
<dbReference type="InterPro" id="IPR011042">
    <property type="entry name" value="6-blade_b-propeller_TolB-like"/>
</dbReference>
<feature type="domain" description="SMP-30/Gluconolactonase/LRE-like region" evidence="1">
    <location>
        <begin position="141"/>
        <end position="317"/>
    </location>
</feature>
<name>A0A6J3LRK9_9PEZI</name>
<reference evidence="3" key="2">
    <citation type="submission" date="2020-04" db="EMBL/GenBank/DDBJ databases">
        <authorList>
            <consortium name="NCBI Genome Project"/>
        </authorList>
    </citation>
    <scope>NUCLEOTIDE SEQUENCE</scope>
    <source>
        <strain evidence="3">CBS 342.82</strain>
    </source>
</reference>
<accession>A0A6J3LRK9</accession>
<dbReference type="Pfam" id="PF08450">
    <property type="entry name" value="SGL"/>
    <property type="match status" value="1"/>
</dbReference>
<dbReference type="GeneID" id="54356897"/>
<evidence type="ECO:0000259" key="1">
    <source>
        <dbReference type="Pfam" id="PF08450"/>
    </source>
</evidence>
<dbReference type="AlphaFoldDB" id="A0A6J3LRK9"/>
<proteinExistence type="predicted"/>
<dbReference type="PANTHER" id="PTHR47064:SF2">
    <property type="entry name" value="SMP-30_GLUCONOLACTONASE_LRE-LIKE REGION DOMAIN-CONTAINING PROTEIN-RELATED"/>
    <property type="match status" value="1"/>
</dbReference>
<dbReference type="Gene3D" id="2.120.10.30">
    <property type="entry name" value="TolB, C-terminal domain"/>
    <property type="match status" value="1"/>
</dbReference>
<dbReference type="SUPFAM" id="SSF63829">
    <property type="entry name" value="Calcium-dependent phosphotriesterase"/>
    <property type="match status" value="1"/>
</dbReference>
<evidence type="ECO:0000313" key="2">
    <source>
        <dbReference type="Proteomes" id="UP000504637"/>
    </source>
</evidence>
<protein>
    <submittedName>
        <fullName evidence="3">Calcium-dependent phosphotriesterase</fullName>
    </submittedName>
</protein>
<reference evidence="3" key="1">
    <citation type="submission" date="2020-01" db="EMBL/GenBank/DDBJ databases">
        <authorList>
            <consortium name="DOE Joint Genome Institute"/>
            <person name="Haridas S."/>
            <person name="Albert R."/>
            <person name="Binder M."/>
            <person name="Bloem J."/>
            <person name="Labutti K."/>
            <person name="Salamov A."/>
            <person name="Andreopoulos B."/>
            <person name="Baker S.E."/>
            <person name="Barry K."/>
            <person name="Bills G."/>
            <person name="Bluhm B.H."/>
            <person name="Cannon C."/>
            <person name="Castanera R."/>
            <person name="Culley D.E."/>
            <person name="Daum C."/>
            <person name="Ezra D."/>
            <person name="Gonzalez J.B."/>
            <person name="Henrissat B."/>
            <person name="Kuo A."/>
            <person name="Liang C."/>
            <person name="Lipzen A."/>
            <person name="Lutzoni F."/>
            <person name="Magnuson J."/>
            <person name="Mondo S."/>
            <person name="Nolan M."/>
            <person name="Ohm R."/>
            <person name="Pangilinan J."/>
            <person name="Park H.-J."/>
            <person name="Ramirez L."/>
            <person name="Alfaro M."/>
            <person name="Sun H."/>
            <person name="Tritt A."/>
            <person name="Yoshinaga Y."/>
            <person name="Zwiers L.-H."/>
            <person name="Turgeon B.G."/>
            <person name="Goodwin S.B."/>
            <person name="Spatafora J.W."/>
            <person name="Crous P.W."/>
            <person name="Grigoriev I.V."/>
        </authorList>
    </citation>
    <scope>NUCLEOTIDE SEQUENCE</scope>
    <source>
        <strain evidence="3">CBS 342.82</strain>
    </source>
</reference>
<reference evidence="3" key="3">
    <citation type="submission" date="2025-08" db="UniProtKB">
        <authorList>
            <consortium name="RefSeq"/>
        </authorList>
    </citation>
    <scope>IDENTIFICATION</scope>
    <source>
        <strain evidence="3">CBS 342.82</strain>
    </source>
</reference>